<proteinExistence type="predicted"/>
<dbReference type="EMBL" id="CP000552">
    <property type="protein sequence ID" value="ABM71388.1"/>
    <property type="molecule type" value="Genomic_DNA"/>
</dbReference>
<dbReference type="STRING" id="167542.P9515_01791"/>
<dbReference type="AlphaFoldDB" id="A2BUC7"/>
<dbReference type="OrthoDB" id="425117at2"/>
<name>A2BUC7_PROM5</name>
<gene>
    <name evidence="3" type="ordered locus">P9515_01791</name>
</gene>
<sequence>MGPRLLIKFLQDAAGRGDLDPWDIDVISVIDSFLEQFKQNLKYSSNDQMSYEKDLSETSEAFFAASVLVNLKAQVLESDVFPEEILGFEDEIDMDNQEWINQGFDIPKYPEKYLRRRSVAQPVIKRTSTLGELVSQLESIAEIIETQDLLLMKRKRNKKYSDKILISKVQSLAHREKLPETTKALGKFIDGWEKALQWTDFEYLVNKWQNVVKSDLDKDRLGVFWALLFLSSENKIEIKQKNSLYGPIQIKRILPDGELAQLPIDNLEVAETSSTAA</sequence>
<evidence type="ECO:0000256" key="2">
    <source>
        <dbReference type="ARBA" id="ARBA00044777"/>
    </source>
</evidence>
<dbReference type="Pfam" id="PF02616">
    <property type="entry name" value="SMC_ScpA"/>
    <property type="match status" value="1"/>
</dbReference>
<evidence type="ECO:0000313" key="3">
    <source>
        <dbReference type="EMBL" id="ABM71388.1"/>
    </source>
</evidence>
<dbReference type="PANTHER" id="PTHR33969:SF2">
    <property type="entry name" value="SEGREGATION AND CONDENSATION PROTEIN A"/>
    <property type="match status" value="1"/>
</dbReference>
<dbReference type="GeneID" id="60201939"/>
<dbReference type="PANTHER" id="PTHR33969">
    <property type="entry name" value="SEGREGATION AND CONDENSATION PROTEIN A"/>
    <property type="match status" value="1"/>
</dbReference>
<evidence type="ECO:0000313" key="4">
    <source>
        <dbReference type="Proteomes" id="UP000001589"/>
    </source>
</evidence>
<dbReference type="HOGENOM" id="CLU_070251_1_0_3"/>
<dbReference type="eggNOG" id="COG1354">
    <property type="taxonomic scope" value="Bacteria"/>
</dbReference>
<dbReference type="InterPro" id="IPR003768">
    <property type="entry name" value="ScpA"/>
</dbReference>
<dbReference type="KEGG" id="pmc:P9515_01791"/>
<dbReference type="RefSeq" id="WP_011819502.1">
    <property type="nucleotide sequence ID" value="NC_008817.1"/>
</dbReference>
<evidence type="ECO:0000256" key="1">
    <source>
        <dbReference type="ARBA" id="ARBA00022829"/>
    </source>
</evidence>
<dbReference type="GO" id="GO:0007059">
    <property type="term" value="P:chromosome segregation"/>
    <property type="evidence" value="ECO:0007669"/>
    <property type="project" value="UniProtKB-KW"/>
</dbReference>
<protein>
    <recommendedName>
        <fullName evidence="2">Segregation and condensation protein A</fullName>
    </recommendedName>
</protein>
<accession>A2BUC7</accession>
<keyword evidence="1" id="KW-0159">Chromosome partition</keyword>
<dbReference type="Proteomes" id="UP000001589">
    <property type="component" value="Chromosome"/>
</dbReference>
<organism evidence="3 4">
    <name type="scientific">Prochlorococcus marinus (strain MIT 9515)</name>
    <dbReference type="NCBI Taxonomy" id="167542"/>
    <lineage>
        <taxon>Bacteria</taxon>
        <taxon>Bacillati</taxon>
        <taxon>Cyanobacteriota</taxon>
        <taxon>Cyanophyceae</taxon>
        <taxon>Synechococcales</taxon>
        <taxon>Prochlorococcaceae</taxon>
        <taxon>Prochlorococcus</taxon>
    </lineage>
</organism>
<reference evidence="3 4" key="1">
    <citation type="journal article" date="2007" name="PLoS Genet.">
        <title>Patterns and implications of gene gain and loss in the evolution of Prochlorococcus.</title>
        <authorList>
            <person name="Kettler G.C."/>
            <person name="Martiny A.C."/>
            <person name="Huang K."/>
            <person name="Zucker J."/>
            <person name="Coleman M.L."/>
            <person name="Rodrigue S."/>
            <person name="Chen F."/>
            <person name="Lapidus A."/>
            <person name="Ferriera S."/>
            <person name="Johnson J."/>
            <person name="Steglich C."/>
            <person name="Church G.M."/>
            <person name="Richardson P."/>
            <person name="Chisholm S.W."/>
        </authorList>
    </citation>
    <scope>NUCLEOTIDE SEQUENCE [LARGE SCALE GENOMIC DNA]</scope>
    <source>
        <strain evidence="3 4">MIT 9515</strain>
    </source>
</reference>